<evidence type="ECO:0000259" key="1">
    <source>
        <dbReference type="Pfam" id="PF09361"/>
    </source>
</evidence>
<name>K8PKF0_9BRAD</name>
<reference evidence="2 3" key="1">
    <citation type="submission" date="2012-04" db="EMBL/GenBank/DDBJ databases">
        <title>The Genome Sequence of Afipia clevelandensis ATCC 49720.</title>
        <authorList>
            <consortium name="The Broad Institute Genome Sequencing Platform"/>
            <person name="Earl A."/>
            <person name="Ward D."/>
            <person name="Feldgarden M."/>
            <person name="Gevers D."/>
            <person name="Huys G."/>
            <person name="Walker B."/>
            <person name="Young S.K."/>
            <person name="Zeng Q."/>
            <person name="Gargeya S."/>
            <person name="Fitzgerald M."/>
            <person name="Haas B."/>
            <person name="Abouelleil A."/>
            <person name="Alvarado L."/>
            <person name="Arachchi H.M."/>
            <person name="Berlin A."/>
            <person name="Chapman S.B."/>
            <person name="Goldberg J."/>
            <person name="Griggs A."/>
            <person name="Gujja S."/>
            <person name="Hansen M."/>
            <person name="Howarth C."/>
            <person name="Imamovic A."/>
            <person name="Larimer J."/>
            <person name="McCowen C."/>
            <person name="Montmayeur A."/>
            <person name="Murphy C."/>
            <person name="Neiman D."/>
            <person name="Pearson M."/>
            <person name="Priest M."/>
            <person name="Roberts A."/>
            <person name="Saif S."/>
            <person name="Shea T."/>
            <person name="Sisk P."/>
            <person name="Sykes S."/>
            <person name="Wortman J."/>
            <person name="Nusbaum C."/>
            <person name="Birren B."/>
        </authorList>
    </citation>
    <scope>NUCLEOTIDE SEQUENCE [LARGE SCALE GENOMIC DNA]</scope>
    <source>
        <strain evidence="2 3">ATCC 49720</strain>
    </source>
</reference>
<comment type="caution">
    <text evidence="2">The sequence shown here is derived from an EMBL/GenBank/DDBJ whole genome shotgun (WGS) entry which is preliminary data.</text>
</comment>
<dbReference type="RefSeq" id="WP_002712188.1">
    <property type="nucleotide sequence ID" value="NZ_KB375281.1"/>
</dbReference>
<dbReference type="EMBL" id="AGWY01000006">
    <property type="protein sequence ID" value="EKS38853.1"/>
    <property type="molecule type" value="Genomic_DNA"/>
</dbReference>
<sequence>MVKVEEFQQFGKEQFDAAVASANSFSSGWQSIANAYGEYAKKSFEDTKSFVEKLSGVKSIEKAIELQTEYAKTSYETFVSESQKIGELYTDLAKQAFKPFEGLVAKVSPTAH</sequence>
<evidence type="ECO:0000313" key="2">
    <source>
        <dbReference type="EMBL" id="EKS38853.1"/>
    </source>
</evidence>
<dbReference type="PATRIC" id="fig|883079.3.peg.1340"/>
<dbReference type="InterPro" id="IPR018968">
    <property type="entry name" value="Phasin"/>
</dbReference>
<dbReference type="AlphaFoldDB" id="K8PKF0"/>
<evidence type="ECO:0000313" key="3">
    <source>
        <dbReference type="Proteomes" id="UP000001095"/>
    </source>
</evidence>
<dbReference type="Proteomes" id="UP000001095">
    <property type="component" value="Unassembled WGS sequence"/>
</dbReference>
<dbReference type="InterPro" id="IPR010127">
    <property type="entry name" value="Phasin_subfam-1"/>
</dbReference>
<dbReference type="HOGENOM" id="CLU_140350_0_0_5"/>
<protein>
    <submittedName>
        <fullName evidence="2">Phasin family protein</fullName>
    </submittedName>
</protein>
<dbReference type="OrthoDB" id="7678100at2"/>
<gene>
    <name evidence="2" type="ORF">HMPREF9696_01322</name>
</gene>
<dbReference type="NCBIfam" id="TIGR01841">
    <property type="entry name" value="phasin"/>
    <property type="match status" value="1"/>
</dbReference>
<proteinExistence type="predicted"/>
<organism evidence="2 3">
    <name type="scientific">Afipia clevelandensis ATCC 49720</name>
    <dbReference type="NCBI Taxonomy" id="883079"/>
    <lineage>
        <taxon>Bacteria</taxon>
        <taxon>Pseudomonadati</taxon>
        <taxon>Pseudomonadota</taxon>
        <taxon>Alphaproteobacteria</taxon>
        <taxon>Hyphomicrobiales</taxon>
        <taxon>Nitrobacteraceae</taxon>
        <taxon>Afipia</taxon>
    </lineage>
</organism>
<keyword evidence="3" id="KW-1185">Reference proteome</keyword>
<accession>K8PKF0</accession>
<dbReference type="Pfam" id="PF09361">
    <property type="entry name" value="Phasin_2"/>
    <property type="match status" value="1"/>
</dbReference>
<feature type="domain" description="Phasin" evidence="1">
    <location>
        <begin position="5"/>
        <end position="101"/>
    </location>
</feature>